<dbReference type="InterPro" id="IPR038765">
    <property type="entry name" value="Papain-like_cys_pep_sf"/>
</dbReference>
<evidence type="ECO:0000313" key="2">
    <source>
        <dbReference type="EMBL" id="QXE27786.1"/>
    </source>
</evidence>
<feature type="compositionally biased region" description="Low complexity" evidence="1">
    <location>
        <begin position="80"/>
        <end position="99"/>
    </location>
</feature>
<reference evidence="2" key="1">
    <citation type="submission" date="2021-01" db="EMBL/GenBank/DDBJ databases">
        <title>Chlamydial infections in birds of prey presented to California wildlife rehabilitation facilities.</title>
        <authorList>
            <person name="Seibert B.A."/>
            <person name="Keel M.K."/>
            <person name="Kelly T.R."/>
            <person name="Nilsen R.A."/>
            <person name="Pesti D.R."/>
            <person name="Ciembor P.X."/>
            <person name="Gregory C.R."/>
            <person name="Ritchie B.W."/>
            <person name="Hawkins M.G."/>
        </authorList>
    </citation>
    <scope>NUCLEOTIDE SEQUENCE [LARGE SCALE GENOMIC DNA]</scope>
    <source>
        <strain evidence="2">SWA</strain>
    </source>
</reference>
<name>A0ABX8LDB8_9CHLA</name>
<organism evidence="2 3">
    <name type="scientific">Chlamydia buteonis</name>
    <dbReference type="NCBI Taxonomy" id="2494525"/>
    <lineage>
        <taxon>Bacteria</taxon>
        <taxon>Pseudomonadati</taxon>
        <taxon>Chlamydiota</taxon>
        <taxon>Chlamydiia</taxon>
        <taxon>Chlamydiales</taxon>
        <taxon>Chlamydiaceae</taxon>
        <taxon>Chlamydia/Chlamydophila group</taxon>
        <taxon>Chlamydia</taxon>
    </lineage>
</organism>
<sequence>MCSSSFTPPFCPTPGRNNLYHLQVNPQDPPCIRALRLVAYVLLHIITLGLLLLFHYCTRHTTQTTTTPIIPVVPQTPSSQLPLPLLPRTPSVDSPAHPAASRRRAPLQPSQRPTTQAPVELPAATPHPTVITQPRKQPIVPPPAAPTQPPQPKIETLRPARPEVPSLPQDQQPSTKSALDLPPTAPQPPVTTEPRKQPTIPPPAAPTQFPLPKTAILRPSRVQQRPILPGLPSLSEIIERIHSLGVLPQGVDRNSLEAMVHFNEQGLTPNNARLTITSTQILNPLFVATYPKSIRSTFHLIMQNLETIIRTGNAQDENTRVSHLLLSQLTYLNDNYYDVDVPGDGNCFYRSFHIGWMCSLMRSGDPQAFEKEAQRIMRLPFAQSSVRNRLLTEQMVTVLRHCQTHNNLKSLYDDVLLSPIHTHKAISYLRNLALHTLDEARLTNMGGEQNVRALILGQMIDAPEMLAEALRKIIQTEPSSPILQHIFRGNVLPITGAANQLELVLEFLSQMLLSNQKIQQLPQEQQQEERLFQTTLDELLSTVNVTLTAGDLTEENTIPIITSLPLEIQGHYQKFTQSLLRTRPGQQIPTPITLLSFLLSHPSCATNNAVCHDFLTHAKTTLAGIIGNNLDLTDALDWHREVADTLNTKLQASWAQKQAGSLIEVALSLCDGLKSSNMILQLGHTYRLIAKLMQATPQSTPEAELRNTLDTILSHIQNNPNQVASYTEMINSEIFKGLQLEASTNAKDKIYAEGIKMFFFLLQYPSLLTNRVTANAAKKIMLLYQPHLQQALRNKLNTYRVLSLGGSIFGAFCWQPPACGDNVTTQTIESLLSFLSRDPAALSLCPNMRTKFFQIMDSGNAEQTAALLQDTRTAYPILWEEFIYQLDKVGHRATPQRTSRPFSQSVPNDVLLYSFLRKHSQLLDDNTELATRLKTYSTEQTIRMKRDITENLDTWTTLFWTNVDRLTTYNNLQRTFLFSLVLRNNPHPEAYQSFIHDLNTMDIRELMHTFNSVNTQAEDEHISAISSALGSLALCQYLGDASLTQTVRQLNALATTQGFFQTDYVPEQQATIFVLRANNHYNCLLPKDAHDTSRVTNQGAAQNQP</sequence>
<gene>
    <name evidence="2" type="ORF">JJJ19_04035</name>
</gene>
<dbReference type="RefSeq" id="WP_131744124.1">
    <property type="nucleotide sequence ID" value="NZ_CAAAFM010000001.1"/>
</dbReference>
<dbReference type="InterPro" id="IPR019400">
    <property type="entry name" value="Peptidase_C65_otubain"/>
</dbReference>
<protein>
    <recommendedName>
        <fullName evidence="4">OTU domain-containing protein</fullName>
    </recommendedName>
</protein>
<evidence type="ECO:0000256" key="1">
    <source>
        <dbReference type="SAM" id="MobiDB-lite"/>
    </source>
</evidence>
<dbReference type="InterPro" id="IPR042467">
    <property type="entry name" value="Peptidase_C65_otubain_sub2"/>
</dbReference>
<dbReference type="SUPFAM" id="SSF54001">
    <property type="entry name" value="Cysteine proteinases"/>
    <property type="match status" value="1"/>
</dbReference>
<feature type="region of interest" description="Disordered" evidence="1">
    <location>
        <begin position="80"/>
        <end position="211"/>
    </location>
</feature>
<feature type="compositionally biased region" description="Polar residues" evidence="1">
    <location>
        <begin position="108"/>
        <end position="117"/>
    </location>
</feature>
<dbReference type="Gene3D" id="1.20.1300.20">
    <property type="entry name" value="Peptidase C65 Otubain, subdomain 2"/>
    <property type="match status" value="1"/>
</dbReference>
<proteinExistence type="predicted"/>
<keyword evidence="3" id="KW-1185">Reference proteome</keyword>
<feature type="compositionally biased region" description="Polar residues" evidence="1">
    <location>
        <begin position="168"/>
        <end position="177"/>
    </location>
</feature>
<dbReference type="Pfam" id="PF10275">
    <property type="entry name" value="Peptidase_C65"/>
    <property type="match status" value="1"/>
</dbReference>
<dbReference type="EMBL" id="CP067334">
    <property type="protein sequence ID" value="QXE27786.1"/>
    <property type="molecule type" value="Genomic_DNA"/>
</dbReference>
<dbReference type="Proteomes" id="UP000683565">
    <property type="component" value="Chromosome"/>
</dbReference>
<accession>A0ABX8LDB8</accession>
<evidence type="ECO:0008006" key="4">
    <source>
        <dbReference type="Google" id="ProtNLM"/>
    </source>
</evidence>
<feature type="compositionally biased region" description="Pro residues" evidence="1">
    <location>
        <begin position="139"/>
        <end position="152"/>
    </location>
</feature>
<evidence type="ECO:0000313" key="3">
    <source>
        <dbReference type="Proteomes" id="UP000683565"/>
    </source>
</evidence>